<comment type="caution">
    <text evidence="4">Lacks conserved residue(s) required for the propagation of feature annotation.</text>
</comment>
<dbReference type="PANTHER" id="PTHR42884:SF14">
    <property type="entry name" value="NEUROENDOCRINE CONVERTASE 1"/>
    <property type="match status" value="1"/>
</dbReference>
<dbReference type="Gene3D" id="3.40.50.200">
    <property type="entry name" value="Peptidase S8/S53 domain"/>
    <property type="match status" value="1"/>
</dbReference>
<evidence type="ECO:0000256" key="5">
    <source>
        <dbReference type="SAM" id="Phobius"/>
    </source>
</evidence>
<dbReference type="InterPro" id="IPR036852">
    <property type="entry name" value="Peptidase_S8/S53_dom_sf"/>
</dbReference>
<evidence type="ECO:0000313" key="9">
    <source>
        <dbReference type="Proteomes" id="UP001597419"/>
    </source>
</evidence>
<proteinExistence type="inferred from homology"/>
<keyword evidence="5" id="KW-0472">Membrane</keyword>
<feature type="signal peptide" evidence="6">
    <location>
        <begin position="1"/>
        <end position="25"/>
    </location>
</feature>
<keyword evidence="2" id="KW-0378">Hydrolase</keyword>
<comment type="similarity">
    <text evidence="4">Belongs to the peptidase S8 family.</text>
</comment>
<feature type="domain" description="Peptidase S8/S53" evidence="7">
    <location>
        <begin position="63"/>
        <end position="305"/>
    </location>
</feature>
<dbReference type="PROSITE" id="PS51892">
    <property type="entry name" value="SUBTILASE"/>
    <property type="match status" value="1"/>
</dbReference>
<evidence type="ECO:0000256" key="4">
    <source>
        <dbReference type="PROSITE-ProRule" id="PRU01240"/>
    </source>
</evidence>
<evidence type="ECO:0000313" key="8">
    <source>
        <dbReference type="EMBL" id="MFD2462509.1"/>
    </source>
</evidence>
<evidence type="ECO:0000256" key="6">
    <source>
        <dbReference type="SAM" id="SignalP"/>
    </source>
</evidence>
<feature type="transmembrane region" description="Helical" evidence="5">
    <location>
        <begin position="350"/>
        <end position="372"/>
    </location>
</feature>
<dbReference type="InterPro" id="IPR000209">
    <property type="entry name" value="Peptidase_S8/S53_dom"/>
</dbReference>
<evidence type="ECO:0000256" key="1">
    <source>
        <dbReference type="ARBA" id="ARBA00022670"/>
    </source>
</evidence>
<keyword evidence="5" id="KW-1133">Transmembrane helix</keyword>
<keyword evidence="5" id="KW-0812">Transmembrane</keyword>
<sequence>MARRFGGVAAVTGLLALGIPATASAAPPAQGQCATPLGTYTGAVPWGQRLLDPARIWPLTRGEQQVVAVVGTGVDGQNPQLRGQLTGGAEAASDCDGRGTIAAGIVAARPDPSTTFAGIAPEARILPIRYTNGGGSTEGGDPKALASAIDQAAQKGAGVILVAVPSTADSPELSAAVDRARGRGAVVVSPAAATQQGGHTYPTATPGVLAVGSINAAGEPAQTEAGGYLGLAAPGADLVSTSAGPGGGHRWGITNPGLAAAYVAGAAALVRAYQPGLTGDQVVTRLLLTAHRPASGGRDPRRGWGVVDAYAAVSSALPADVAGPGLPGKPASLPAVTPAAADARPHADRVAGALALAGVGAAVTAGFAVAAFRRGRRRSWRPSRFAPSRENSS</sequence>
<evidence type="ECO:0000259" key="7">
    <source>
        <dbReference type="Pfam" id="PF00082"/>
    </source>
</evidence>
<comment type="caution">
    <text evidence="8">The sequence shown here is derived from an EMBL/GenBank/DDBJ whole genome shotgun (WGS) entry which is preliminary data.</text>
</comment>
<dbReference type="PANTHER" id="PTHR42884">
    <property type="entry name" value="PROPROTEIN CONVERTASE SUBTILISIN/KEXIN-RELATED"/>
    <property type="match status" value="1"/>
</dbReference>
<organism evidence="8 9">
    <name type="scientific">Amycolatopsis samaneae</name>
    <dbReference type="NCBI Taxonomy" id="664691"/>
    <lineage>
        <taxon>Bacteria</taxon>
        <taxon>Bacillati</taxon>
        <taxon>Actinomycetota</taxon>
        <taxon>Actinomycetes</taxon>
        <taxon>Pseudonocardiales</taxon>
        <taxon>Pseudonocardiaceae</taxon>
        <taxon>Amycolatopsis</taxon>
    </lineage>
</organism>
<evidence type="ECO:0000256" key="3">
    <source>
        <dbReference type="ARBA" id="ARBA00022825"/>
    </source>
</evidence>
<keyword evidence="9" id="KW-1185">Reference proteome</keyword>
<keyword evidence="6" id="KW-0732">Signal</keyword>
<dbReference type="RefSeq" id="WP_345403435.1">
    <property type="nucleotide sequence ID" value="NZ_BAABHG010000015.1"/>
</dbReference>
<dbReference type="Proteomes" id="UP001597419">
    <property type="component" value="Unassembled WGS sequence"/>
</dbReference>
<dbReference type="SUPFAM" id="SSF52743">
    <property type="entry name" value="Subtilisin-like"/>
    <property type="match status" value="1"/>
</dbReference>
<accession>A0ABW5GNQ4</accession>
<gene>
    <name evidence="8" type="ORF">ACFSYJ_28135</name>
</gene>
<protein>
    <submittedName>
        <fullName evidence="8">S8 family serine peptidase</fullName>
    </submittedName>
</protein>
<feature type="chain" id="PRO_5046244150" evidence="6">
    <location>
        <begin position="26"/>
        <end position="393"/>
    </location>
</feature>
<dbReference type="Pfam" id="PF00082">
    <property type="entry name" value="Peptidase_S8"/>
    <property type="match status" value="1"/>
</dbReference>
<reference evidence="9" key="1">
    <citation type="journal article" date="2019" name="Int. J. Syst. Evol. Microbiol.">
        <title>The Global Catalogue of Microorganisms (GCM) 10K type strain sequencing project: providing services to taxonomists for standard genome sequencing and annotation.</title>
        <authorList>
            <consortium name="The Broad Institute Genomics Platform"/>
            <consortium name="The Broad Institute Genome Sequencing Center for Infectious Disease"/>
            <person name="Wu L."/>
            <person name="Ma J."/>
        </authorList>
    </citation>
    <scope>NUCLEOTIDE SEQUENCE [LARGE SCALE GENOMIC DNA]</scope>
    <source>
        <strain evidence="9">CGMCC 4.7643</strain>
    </source>
</reference>
<name>A0ABW5GNQ4_9PSEU</name>
<keyword evidence="3" id="KW-0720">Serine protease</keyword>
<evidence type="ECO:0000256" key="2">
    <source>
        <dbReference type="ARBA" id="ARBA00022801"/>
    </source>
</evidence>
<keyword evidence="1" id="KW-0645">Protease</keyword>
<dbReference type="EMBL" id="JBHUKU010000017">
    <property type="protein sequence ID" value="MFD2462509.1"/>
    <property type="molecule type" value="Genomic_DNA"/>
</dbReference>
<dbReference type="PRINTS" id="PR00723">
    <property type="entry name" value="SUBTILISIN"/>
</dbReference>
<dbReference type="InterPro" id="IPR015500">
    <property type="entry name" value="Peptidase_S8_subtilisin-rel"/>
</dbReference>